<comment type="caution">
    <text evidence="8">The sequence shown here is derived from an EMBL/GenBank/DDBJ whole genome shotgun (WGS) entry which is preliminary data.</text>
</comment>
<dbReference type="GO" id="GO:0016887">
    <property type="term" value="F:ATP hydrolysis activity"/>
    <property type="evidence" value="ECO:0007669"/>
    <property type="project" value="InterPro"/>
</dbReference>
<evidence type="ECO:0000256" key="6">
    <source>
        <dbReference type="ARBA" id="ARBA00023242"/>
    </source>
</evidence>
<evidence type="ECO:0000256" key="4">
    <source>
        <dbReference type="ARBA" id="ARBA00022741"/>
    </source>
</evidence>
<accession>A0AAD4MXS1</accession>
<evidence type="ECO:0000256" key="1">
    <source>
        <dbReference type="ARBA" id="ARBA00004123"/>
    </source>
</evidence>
<dbReference type="GO" id="GO:0006261">
    <property type="term" value="P:DNA-templated DNA replication"/>
    <property type="evidence" value="ECO:0007669"/>
    <property type="project" value="TreeGrafter"/>
</dbReference>
<dbReference type="CDD" id="cd18140">
    <property type="entry name" value="HLD_clamp_RFC"/>
    <property type="match status" value="1"/>
</dbReference>
<dbReference type="GO" id="GO:0003677">
    <property type="term" value="F:DNA binding"/>
    <property type="evidence" value="ECO:0007669"/>
    <property type="project" value="InterPro"/>
</dbReference>
<evidence type="ECO:0000313" key="8">
    <source>
        <dbReference type="EMBL" id="KAI1708081.1"/>
    </source>
</evidence>
<dbReference type="GO" id="GO:0005634">
    <property type="term" value="C:nucleus"/>
    <property type="evidence" value="ECO:0007669"/>
    <property type="project" value="UniProtKB-SubCell"/>
</dbReference>
<dbReference type="InterPro" id="IPR047854">
    <property type="entry name" value="RFC_lid"/>
</dbReference>
<name>A0AAD4MXS1_9BILA</name>
<evidence type="ECO:0000256" key="2">
    <source>
        <dbReference type="ARBA" id="ARBA00005378"/>
    </source>
</evidence>
<dbReference type="AlphaFoldDB" id="A0AAD4MXS1"/>
<keyword evidence="3" id="KW-0235">DNA replication</keyword>
<organism evidence="8 9">
    <name type="scientific">Ditylenchus destructor</name>
    <dbReference type="NCBI Taxonomy" id="166010"/>
    <lineage>
        <taxon>Eukaryota</taxon>
        <taxon>Metazoa</taxon>
        <taxon>Ecdysozoa</taxon>
        <taxon>Nematoda</taxon>
        <taxon>Chromadorea</taxon>
        <taxon>Rhabditida</taxon>
        <taxon>Tylenchina</taxon>
        <taxon>Tylenchomorpha</taxon>
        <taxon>Sphaerularioidea</taxon>
        <taxon>Anguinidae</taxon>
        <taxon>Anguininae</taxon>
        <taxon>Ditylenchus</taxon>
    </lineage>
</organism>
<dbReference type="Pfam" id="PF08542">
    <property type="entry name" value="Rep_fac_C"/>
    <property type="match status" value="1"/>
</dbReference>
<sequence>MDSFFKQQSNIASSNKEETVKQEITVPWVEKYRPKNVNELVYQDEVVAVLKKCLEGADLPNLLFYGPPGTGKTSAAVALCRQIFRTTDAYKDRVLEMNASDERGIDVVRHRIKDFSRRAASQIKVGKSMIALKIVILDEADAMTNPAQAALRRTMESESQSTRFFLICNYITRIIEPLTSRCAKFRFKPLSVEAQKERLQLICKRENVTIDDDAINELLNISGGDLRKSITLLQSMSSSGMPIIKADVRETSGYVPDGEITRIMVAAHSGDIKRLMTAVKLFVRQGFSAYQVITQLADVILGNDLVKPVHKAKIFGKMAVCEKRLLDGADEYLQLLDLFVTIQGCFFDMDED</sequence>
<comment type="similarity">
    <text evidence="2">Belongs to the activator 1 small subunits family.</text>
</comment>
<keyword evidence="6" id="KW-0539">Nucleus</keyword>
<dbReference type="SMART" id="SM00382">
    <property type="entry name" value="AAA"/>
    <property type="match status" value="1"/>
</dbReference>
<dbReference type="InterPro" id="IPR003593">
    <property type="entry name" value="AAA+_ATPase"/>
</dbReference>
<comment type="subcellular location">
    <subcellularLocation>
        <location evidence="1">Nucleus</location>
    </subcellularLocation>
</comment>
<dbReference type="FunFam" id="1.20.272.10:FF:000011">
    <property type="entry name" value="Replication factor C subunit 2"/>
    <property type="match status" value="1"/>
</dbReference>
<dbReference type="Gene3D" id="1.10.8.60">
    <property type="match status" value="1"/>
</dbReference>
<dbReference type="InterPro" id="IPR003959">
    <property type="entry name" value="ATPase_AAA_core"/>
</dbReference>
<evidence type="ECO:0000256" key="5">
    <source>
        <dbReference type="ARBA" id="ARBA00022840"/>
    </source>
</evidence>
<proteinExistence type="inferred from homology"/>
<dbReference type="Pfam" id="PF00004">
    <property type="entry name" value="AAA"/>
    <property type="match status" value="1"/>
</dbReference>
<dbReference type="Proteomes" id="UP001201812">
    <property type="component" value="Unassembled WGS sequence"/>
</dbReference>
<evidence type="ECO:0000259" key="7">
    <source>
        <dbReference type="SMART" id="SM00382"/>
    </source>
</evidence>
<gene>
    <name evidence="8" type="ORF">DdX_12027</name>
</gene>
<evidence type="ECO:0000256" key="3">
    <source>
        <dbReference type="ARBA" id="ARBA00022705"/>
    </source>
</evidence>
<reference evidence="8" key="1">
    <citation type="submission" date="2022-01" db="EMBL/GenBank/DDBJ databases">
        <title>Genome Sequence Resource for Two Populations of Ditylenchus destructor, the Migratory Endoparasitic Phytonematode.</title>
        <authorList>
            <person name="Zhang H."/>
            <person name="Lin R."/>
            <person name="Xie B."/>
        </authorList>
    </citation>
    <scope>NUCLEOTIDE SEQUENCE</scope>
    <source>
        <strain evidence="8">BazhouSP</strain>
    </source>
</reference>
<dbReference type="GO" id="GO:0005663">
    <property type="term" value="C:DNA replication factor C complex"/>
    <property type="evidence" value="ECO:0007669"/>
    <property type="project" value="TreeGrafter"/>
</dbReference>
<dbReference type="CDD" id="cd00009">
    <property type="entry name" value="AAA"/>
    <property type="match status" value="1"/>
</dbReference>
<dbReference type="EMBL" id="JAKKPZ010000037">
    <property type="protein sequence ID" value="KAI1708081.1"/>
    <property type="molecule type" value="Genomic_DNA"/>
</dbReference>
<dbReference type="InterPro" id="IPR013748">
    <property type="entry name" value="Rep_factorC_C"/>
</dbReference>
<dbReference type="GO" id="GO:0006281">
    <property type="term" value="P:DNA repair"/>
    <property type="evidence" value="ECO:0007669"/>
    <property type="project" value="TreeGrafter"/>
</dbReference>
<feature type="domain" description="AAA+ ATPase" evidence="7">
    <location>
        <begin position="58"/>
        <end position="190"/>
    </location>
</feature>
<dbReference type="GO" id="GO:0003689">
    <property type="term" value="F:DNA clamp loader activity"/>
    <property type="evidence" value="ECO:0007669"/>
    <property type="project" value="TreeGrafter"/>
</dbReference>
<keyword evidence="4" id="KW-0547">Nucleotide-binding</keyword>
<dbReference type="GO" id="GO:0005524">
    <property type="term" value="F:ATP binding"/>
    <property type="evidence" value="ECO:0007669"/>
    <property type="project" value="UniProtKB-KW"/>
</dbReference>
<dbReference type="SUPFAM" id="SSF48019">
    <property type="entry name" value="post-AAA+ oligomerization domain-like"/>
    <property type="match status" value="1"/>
</dbReference>
<dbReference type="SUPFAM" id="SSF52540">
    <property type="entry name" value="P-loop containing nucleoside triphosphate hydrolases"/>
    <property type="match status" value="1"/>
</dbReference>
<dbReference type="InterPro" id="IPR027417">
    <property type="entry name" value="P-loop_NTPase"/>
</dbReference>
<dbReference type="PANTHER" id="PTHR11669">
    <property type="entry name" value="REPLICATION FACTOR C / DNA POLYMERASE III GAMMA-TAU SUBUNIT"/>
    <property type="match status" value="1"/>
</dbReference>
<protein>
    <submittedName>
        <fullName evidence="8">ATPase family associated with various cellular activities (AAA) domain-containing protein</fullName>
    </submittedName>
</protein>
<dbReference type="Gene3D" id="1.20.272.10">
    <property type="match status" value="1"/>
</dbReference>
<dbReference type="PANTHER" id="PTHR11669:SF20">
    <property type="entry name" value="REPLICATION FACTOR C SUBUNIT 4"/>
    <property type="match status" value="1"/>
</dbReference>
<keyword evidence="9" id="KW-1185">Reference proteome</keyword>
<keyword evidence="5" id="KW-0067">ATP-binding</keyword>
<evidence type="ECO:0000313" key="9">
    <source>
        <dbReference type="Proteomes" id="UP001201812"/>
    </source>
</evidence>
<dbReference type="NCBIfam" id="NF001679">
    <property type="entry name" value="PRK00440.1"/>
    <property type="match status" value="1"/>
</dbReference>
<dbReference type="InterPro" id="IPR050238">
    <property type="entry name" value="DNA_Rep/Repair_Clamp_Loader"/>
</dbReference>
<dbReference type="InterPro" id="IPR008921">
    <property type="entry name" value="DNA_pol3_clamp-load_cplx_C"/>
</dbReference>
<dbReference type="FunFam" id="3.40.50.300:FF:000129">
    <property type="entry name" value="Replication factor C subunit 5"/>
    <property type="match status" value="1"/>
</dbReference>
<dbReference type="Pfam" id="PF21960">
    <property type="entry name" value="RCF1-5-like_lid"/>
    <property type="match status" value="1"/>
</dbReference>
<dbReference type="Gene3D" id="3.40.50.300">
    <property type="entry name" value="P-loop containing nucleotide triphosphate hydrolases"/>
    <property type="match status" value="1"/>
</dbReference>